<feature type="transmembrane region" description="Helical" evidence="7">
    <location>
        <begin position="141"/>
        <end position="163"/>
    </location>
</feature>
<dbReference type="EMBL" id="AP023415">
    <property type="protein sequence ID" value="BCK78520.1"/>
    <property type="molecule type" value="Genomic_DNA"/>
</dbReference>
<feature type="transmembrane region" description="Helical" evidence="7">
    <location>
        <begin position="169"/>
        <end position="188"/>
    </location>
</feature>
<evidence type="ECO:0000256" key="7">
    <source>
        <dbReference type="SAM" id="Phobius"/>
    </source>
</evidence>
<sequence length="194" mass="20350">MSPTALLLIAVFVAAASPLCLGAVLLAALCHELGHYGALRLCGGRLEGVSVSAFGAQMRIRDRQRLSYGREALCVLAGPLVNAALWWLLSLAGAYCESAYLFAGAQLVLGAFNLLPLSALDGGRLLWIGIACLTDPFLADRACRAVTLAVLLALIALGVVLWLRHRSGFLLVGVAGAACCTVREFMLANQGNRG</sequence>
<feature type="transmembrane region" description="Helical" evidence="7">
    <location>
        <begin position="100"/>
        <end position="120"/>
    </location>
</feature>
<keyword evidence="3" id="KW-0645">Protease</keyword>
<protein>
    <recommendedName>
        <fullName evidence="10">Peptidase M50</fullName>
    </recommendedName>
</protein>
<evidence type="ECO:0000256" key="6">
    <source>
        <dbReference type="ARBA" id="ARBA00023049"/>
    </source>
</evidence>
<evidence type="ECO:0000256" key="5">
    <source>
        <dbReference type="ARBA" id="ARBA00022833"/>
    </source>
</evidence>
<dbReference type="GO" id="GO:0008237">
    <property type="term" value="F:metallopeptidase activity"/>
    <property type="evidence" value="ECO:0007669"/>
    <property type="project" value="UniProtKB-KW"/>
</dbReference>
<keyword evidence="4" id="KW-0378">Hydrolase</keyword>
<dbReference type="Proteomes" id="UP000681343">
    <property type="component" value="Chromosome"/>
</dbReference>
<proteinExistence type="inferred from homology"/>
<keyword evidence="6" id="KW-0482">Metalloprotease</keyword>
<keyword evidence="5" id="KW-0862">Zinc</keyword>
<reference evidence="8" key="1">
    <citation type="submission" date="2020-09" db="EMBL/GenBank/DDBJ databases">
        <title>New species isolated from human feces.</title>
        <authorList>
            <person name="Kitahara M."/>
            <person name="Shigeno Y."/>
            <person name="Shime M."/>
            <person name="Matsumoto Y."/>
            <person name="Nakamura S."/>
            <person name="Motooka D."/>
            <person name="Fukuoka S."/>
            <person name="Nishikawa H."/>
            <person name="Benno Y."/>
        </authorList>
    </citation>
    <scope>NUCLEOTIDE SEQUENCE</scope>
    <source>
        <strain evidence="8">MM35</strain>
    </source>
</reference>
<evidence type="ECO:0000313" key="9">
    <source>
        <dbReference type="Proteomes" id="UP000681343"/>
    </source>
</evidence>
<dbReference type="KEGG" id="vfa:MM35RIKEN_07120"/>
<gene>
    <name evidence="8" type="ORF">MM35RIKEN_07120</name>
</gene>
<dbReference type="AlphaFoldDB" id="A0A810PRD8"/>
<feature type="transmembrane region" description="Helical" evidence="7">
    <location>
        <begin position="68"/>
        <end position="88"/>
    </location>
</feature>
<keyword evidence="7" id="KW-0812">Transmembrane</keyword>
<evidence type="ECO:0008006" key="10">
    <source>
        <dbReference type="Google" id="ProtNLM"/>
    </source>
</evidence>
<organism evidence="8 9">
    <name type="scientific">Vescimonas fastidiosa</name>
    <dbReference type="NCBI Taxonomy" id="2714353"/>
    <lineage>
        <taxon>Bacteria</taxon>
        <taxon>Bacillati</taxon>
        <taxon>Bacillota</taxon>
        <taxon>Clostridia</taxon>
        <taxon>Eubacteriales</taxon>
        <taxon>Oscillospiraceae</taxon>
        <taxon>Vescimonas</taxon>
    </lineage>
</organism>
<comment type="cofactor">
    <cofactor evidence="1">
        <name>Zn(2+)</name>
        <dbReference type="ChEBI" id="CHEBI:29105"/>
    </cofactor>
</comment>
<evidence type="ECO:0000256" key="3">
    <source>
        <dbReference type="ARBA" id="ARBA00022670"/>
    </source>
</evidence>
<evidence type="ECO:0000256" key="1">
    <source>
        <dbReference type="ARBA" id="ARBA00001947"/>
    </source>
</evidence>
<dbReference type="GO" id="GO:0006508">
    <property type="term" value="P:proteolysis"/>
    <property type="evidence" value="ECO:0007669"/>
    <property type="project" value="UniProtKB-KW"/>
</dbReference>
<keyword evidence="9" id="KW-1185">Reference proteome</keyword>
<dbReference type="PANTHER" id="PTHR39188">
    <property type="entry name" value="MEMBRANE-ASSOCIATED ZINC METALLOPROTEASE M50B"/>
    <property type="match status" value="1"/>
</dbReference>
<comment type="similarity">
    <text evidence="2">Belongs to the peptidase M50B family.</text>
</comment>
<name>A0A810PRD8_9FIRM</name>
<dbReference type="PANTHER" id="PTHR39188:SF3">
    <property type="entry name" value="STAGE IV SPORULATION PROTEIN FB"/>
    <property type="match status" value="1"/>
</dbReference>
<evidence type="ECO:0000256" key="4">
    <source>
        <dbReference type="ARBA" id="ARBA00022801"/>
    </source>
</evidence>
<evidence type="ECO:0000256" key="2">
    <source>
        <dbReference type="ARBA" id="ARBA00007931"/>
    </source>
</evidence>
<accession>A0A810PRD8</accession>
<keyword evidence="7" id="KW-1133">Transmembrane helix</keyword>
<evidence type="ECO:0000313" key="8">
    <source>
        <dbReference type="EMBL" id="BCK78520.1"/>
    </source>
</evidence>
<keyword evidence="7" id="KW-0472">Membrane</keyword>